<dbReference type="RefSeq" id="WP_053605621.1">
    <property type="nucleotide sequence ID" value="NZ_CP012600.1"/>
</dbReference>
<evidence type="ECO:0000313" key="2">
    <source>
        <dbReference type="Proteomes" id="UP000067625"/>
    </source>
</evidence>
<accession>A0A0M4G0T0</accession>
<dbReference type="AlphaFoldDB" id="A0A0M4G0T0"/>
<dbReference type="PATRIC" id="fig|1441095.3.peg.4689"/>
<organism evidence="1 2">
    <name type="scientific">Bacillus gobiensis</name>
    <dbReference type="NCBI Taxonomy" id="1441095"/>
    <lineage>
        <taxon>Bacteria</taxon>
        <taxon>Bacillati</taxon>
        <taxon>Bacillota</taxon>
        <taxon>Bacilli</taxon>
        <taxon>Bacillales</taxon>
        <taxon>Bacillaceae</taxon>
        <taxon>Bacillus</taxon>
    </lineage>
</organism>
<dbReference type="EMBL" id="CP012600">
    <property type="protein sequence ID" value="ALC83750.1"/>
    <property type="molecule type" value="Genomic_DNA"/>
</dbReference>
<protein>
    <submittedName>
        <fullName evidence="1">Uncharacterized protein</fullName>
    </submittedName>
</protein>
<reference evidence="2" key="1">
    <citation type="submission" date="2015-08" db="EMBL/GenBank/DDBJ databases">
        <title>Genome sequencing project for genomic taxonomy and phylogenomics of Bacillus-like bacteria.</title>
        <authorList>
            <person name="Liu B."/>
            <person name="Wang J."/>
            <person name="Zhu Y."/>
            <person name="Liu G."/>
            <person name="Chen Q."/>
            <person name="Chen Z."/>
            <person name="Lan J."/>
            <person name="Che J."/>
            <person name="Ge C."/>
            <person name="Shi H."/>
            <person name="Pan Z."/>
            <person name="Liu X."/>
        </authorList>
    </citation>
    <scope>NUCLEOTIDE SEQUENCE [LARGE SCALE GENOMIC DNA]</scope>
    <source>
        <strain evidence="2">FJAT-4402</strain>
    </source>
</reference>
<name>A0A0M4G0T0_9BACI</name>
<keyword evidence="2" id="KW-1185">Reference proteome</keyword>
<dbReference type="STRING" id="1441095.AM592_21185"/>
<dbReference type="Proteomes" id="UP000067625">
    <property type="component" value="Chromosome"/>
</dbReference>
<sequence>MEEITRFINEATDWNKDIEPRNESKVIELGNLEIKVLFESDKEIYLQSEKGTKMMKPEHEFFELLK</sequence>
<proteinExistence type="predicted"/>
<gene>
    <name evidence="1" type="ORF">AM592_21185</name>
</gene>
<dbReference type="OrthoDB" id="2939119at2"/>
<reference evidence="1 2" key="2">
    <citation type="journal article" date="2016" name="Int. J. Syst. Evol. Microbiol.">
        <title>Bacillus gobiensis sp. nov., isolated from a soil sample.</title>
        <authorList>
            <person name="Liu B."/>
            <person name="Liu G.H."/>
            <person name="Cetin S."/>
            <person name="Schumann P."/>
            <person name="Pan Z.Z."/>
            <person name="Chen Q.Q."/>
        </authorList>
    </citation>
    <scope>NUCLEOTIDE SEQUENCE [LARGE SCALE GENOMIC DNA]</scope>
    <source>
        <strain evidence="1 2">FJAT-4402</strain>
    </source>
</reference>
<evidence type="ECO:0000313" key="1">
    <source>
        <dbReference type="EMBL" id="ALC83750.1"/>
    </source>
</evidence>